<dbReference type="InterPro" id="IPR007530">
    <property type="entry name" value="Aminoglycoside_adenylylTfrase"/>
</dbReference>
<dbReference type="InterPro" id="IPR043519">
    <property type="entry name" value="NT_sf"/>
</dbReference>
<dbReference type="Proteomes" id="UP000676456">
    <property type="component" value="Unassembled WGS sequence"/>
</dbReference>
<dbReference type="EMBL" id="JAGYPN010000001">
    <property type="protein sequence ID" value="MBS4221922.1"/>
    <property type="molecule type" value="Genomic_DNA"/>
</dbReference>
<dbReference type="SUPFAM" id="SSF81631">
    <property type="entry name" value="PAP/OAS1 substrate-binding domain"/>
    <property type="match status" value="1"/>
</dbReference>
<dbReference type="AlphaFoldDB" id="A0A942Z3X6"/>
<dbReference type="Gene3D" id="3.30.460.10">
    <property type="entry name" value="Beta Polymerase, domain 2"/>
    <property type="match status" value="1"/>
</dbReference>
<evidence type="ECO:0000313" key="1">
    <source>
        <dbReference type="EMBL" id="MBS4221922.1"/>
    </source>
</evidence>
<accession>A0A942Z3X6</accession>
<gene>
    <name evidence="1" type="ORF">KHA91_04045</name>
</gene>
<protein>
    <submittedName>
        <fullName evidence="1">Aminoglycoside 6-adenylyltransferase</fullName>
    </submittedName>
</protein>
<reference evidence="1 2" key="1">
    <citation type="submission" date="2021-05" db="EMBL/GenBank/DDBJ databases">
        <title>Novel Bacillus species.</title>
        <authorList>
            <person name="Liu G."/>
        </authorList>
    </citation>
    <scope>NUCLEOTIDE SEQUENCE [LARGE SCALE GENOMIC DNA]</scope>
    <source>
        <strain evidence="1 2">FJAT-49682</strain>
    </source>
</reference>
<proteinExistence type="predicted"/>
<comment type="caution">
    <text evidence="1">The sequence shown here is derived from an EMBL/GenBank/DDBJ whole genome shotgun (WGS) entry which is preliminary data.</text>
</comment>
<dbReference type="PIRSF" id="PIRSF000812">
    <property type="entry name" value="AAD"/>
    <property type="match status" value="1"/>
</dbReference>
<name>A0A942Z3X6_9BACI</name>
<evidence type="ECO:0000313" key="2">
    <source>
        <dbReference type="Proteomes" id="UP000676456"/>
    </source>
</evidence>
<organism evidence="1 2">
    <name type="scientific">Lederbergia citrea</name>
    <dbReference type="NCBI Taxonomy" id="2833581"/>
    <lineage>
        <taxon>Bacteria</taxon>
        <taxon>Bacillati</taxon>
        <taxon>Bacillota</taxon>
        <taxon>Bacilli</taxon>
        <taxon>Bacillales</taxon>
        <taxon>Bacillaceae</taxon>
        <taxon>Lederbergia</taxon>
    </lineage>
</organism>
<sequence>MRTEKEMLTLIVSIAEKDDRIRAVMMNGSRVNSNVIKDRYQDYDIVYYVKDVESFTDDHSWVDVFGKQIIMQMPEGMALFPSEWPGFSYLMLFTDGNRIDLTLLGVEEIEKQSSFDSLSVILLDKDNLLPKLSRPNDSDYVTKKPTEEEFADCQNEFWWVATNVAKGLKRNELPYAKSMMEGPVRQMLVLMLQWHIGSAHDFVINTGKDGKWLERYLEKSLWKKFVATYPGGDYTENWESLFEMCALFEEVTTSVGNKLGFQPSSENEKVLVYLRKVFNY</sequence>
<dbReference type="RefSeq" id="WP_213096906.1">
    <property type="nucleotide sequence ID" value="NZ_JAGYPH010000001.1"/>
</dbReference>
<dbReference type="SUPFAM" id="SSF81301">
    <property type="entry name" value="Nucleotidyltransferase"/>
    <property type="match status" value="1"/>
</dbReference>
<keyword evidence="2" id="KW-1185">Reference proteome</keyword>
<dbReference type="Gene3D" id="1.20.120.330">
    <property type="entry name" value="Nucleotidyltransferases domain 2"/>
    <property type="match status" value="1"/>
</dbReference>
<dbReference type="Pfam" id="PF04439">
    <property type="entry name" value="Adenyl_transf"/>
    <property type="match status" value="1"/>
</dbReference>